<dbReference type="InterPro" id="IPR016040">
    <property type="entry name" value="NAD(P)-bd_dom"/>
</dbReference>
<keyword evidence="2" id="KW-0456">Lyase</keyword>
<dbReference type="Gene3D" id="3.90.25.10">
    <property type="entry name" value="UDP-galactose 4-epimerase, domain 1"/>
    <property type="match status" value="1"/>
</dbReference>
<reference evidence="2" key="1">
    <citation type="submission" date="2021-04" db="EMBL/GenBank/DDBJ databases">
        <title>Sinoanaerobacter chloroacetimidivorans sp. nov., an obligate anaerobic bacterium isolated from anaerobic sludge.</title>
        <authorList>
            <person name="Bao Y."/>
        </authorList>
    </citation>
    <scope>NUCLEOTIDE SEQUENCE</scope>
    <source>
        <strain evidence="2">BAD-6</strain>
    </source>
</reference>
<dbReference type="Proteomes" id="UP000675664">
    <property type="component" value="Unassembled WGS sequence"/>
</dbReference>
<feature type="domain" description="NAD(P)-binding" evidence="1">
    <location>
        <begin position="22"/>
        <end position="336"/>
    </location>
</feature>
<comment type="caution">
    <text evidence="2">The sequence shown here is derived from an EMBL/GenBank/DDBJ whole genome shotgun (WGS) entry which is preliminary data.</text>
</comment>
<dbReference type="EMBL" id="JAGSND010000008">
    <property type="protein sequence ID" value="MBR0598681.1"/>
    <property type="molecule type" value="Genomic_DNA"/>
</dbReference>
<organism evidence="2 3">
    <name type="scientific">Sinanaerobacter chloroacetimidivorans</name>
    <dbReference type="NCBI Taxonomy" id="2818044"/>
    <lineage>
        <taxon>Bacteria</taxon>
        <taxon>Bacillati</taxon>
        <taxon>Bacillota</taxon>
        <taxon>Clostridia</taxon>
        <taxon>Peptostreptococcales</taxon>
        <taxon>Anaerovoracaceae</taxon>
        <taxon>Sinanaerobacter</taxon>
    </lineage>
</organism>
<dbReference type="InterPro" id="IPR036291">
    <property type="entry name" value="NAD(P)-bd_dom_sf"/>
</dbReference>
<protein>
    <submittedName>
        <fullName evidence="2">CDP-glucose 4,6-dehydratase</fullName>
        <ecNumber evidence="2">4.2.1.45</ecNumber>
    </submittedName>
</protein>
<dbReference type="Gene3D" id="3.40.50.720">
    <property type="entry name" value="NAD(P)-binding Rossmann-like Domain"/>
    <property type="match status" value="1"/>
</dbReference>
<keyword evidence="3" id="KW-1185">Reference proteome</keyword>
<dbReference type="AlphaFoldDB" id="A0A8J7W406"/>
<dbReference type="GO" id="GO:0047733">
    <property type="term" value="F:CDP-glucose 4,6-dehydratase activity"/>
    <property type="evidence" value="ECO:0007669"/>
    <property type="project" value="UniProtKB-EC"/>
</dbReference>
<dbReference type="SUPFAM" id="SSF51735">
    <property type="entry name" value="NAD(P)-binding Rossmann-fold domains"/>
    <property type="match status" value="1"/>
</dbReference>
<evidence type="ECO:0000313" key="2">
    <source>
        <dbReference type="EMBL" id="MBR0598681.1"/>
    </source>
</evidence>
<dbReference type="CDD" id="cd05252">
    <property type="entry name" value="CDP_GD_SDR_e"/>
    <property type="match status" value="1"/>
</dbReference>
<evidence type="ECO:0000313" key="3">
    <source>
        <dbReference type="Proteomes" id="UP000675664"/>
    </source>
</evidence>
<accession>A0A8J7W406</accession>
<sequence>MEALGLDFTKLFNGRFFGKKVLVTGHTGFKGSWLTLWLTLMGAEVIGYALPPNSSSDHFIVCGLKDRITDIHGDVRDKDHLHEVFTRHNPEIVFHLAAQPIVRLSYEIPVETLETNIMGTVNVLEEIRISDSVQAGIVITSDKCYENKEQIWGYREADSLGGYDPYSASKGCAELVTAAYRNSFFHSDQNSSSLKGVSSVRAGNVIGGGDWSLDRIIPDCVRALRKGETIEVRNPNAVRPWQFVLEPLYGYLLLASRMLENPAKYSGPWNFGPDFSAVVPVMEMVKIAVALWGAGEWSHHTERTSLHETSLLNLDCTKAKAFLGWHPTLDLKETLEYTLQWYQVFDKTDIYTFSKDQIRSYCLKAGA</sequence>
<proteinExistence type="predicted"/>
<dbReference type="EC" id="4.2.1.45" evidence="2"/>
<name>A0A8J7W406_9FIRM</name>
<dbReference type="Pfam" id="PF16363">
    <property type="entry name" value="GDP_Man_Dehyd"/>
    <property type="match status" value="1"/>
</dbReference>
<gene>
    <name evidence="2" type="primary">rfbG</name>
    <name evidence="2" type="ORF">KCX82_12390</name>
</gene>
<reference evidence="2" key="2">
    <citation type="submission" date="2021-04" db="EMBL/GenBank/DDBJ databases">
        <authorList>
            <person name="Liu J."/>
        </authorList>
    </citation>
    <scope>NUCLEOTIDE SEQUENCE</scope>
    <source>
        <strain evidence="2">BAD-6</strain>
    </source>
</reference>
<dbReference type="RefSeq" id="WP_227018813.1">
    <property type="nucleotide sequence ID" value="NZ_JAGSND010000008.1"/>
</dbReference>
<dbReference type="InterPro" id="IPR013445">
    <property type="entry name" value="CDP_4_6_deHydtase"/>
</dbReference>
<dbReference type="NCBIfam" id="TIGR02622">
    <property type="entry name" value="CDP_4_6_dhtase"/>
    <property type="match status" value="1"/>
</dbReference>
<evidence type="ECO:0000259" key="1">
    <source>
        <dbReference type="Pfam" id="PF16363"/>
    </source>
</evidence>
<dbReference type="PANTHER" id="PTHR43000">
    <property type="entry name" value="DTDP-D-GLUCOSE 4,6-DEHYDRATASE-RELATED"/>
    <property type="match status" value="1"/>
</dbReference>